<feature type="compositionally biased region" description="Pro residues" evidence="1">
    <location>
        <begin position="118"/>
        <end position="131"/>
    </location>
</feature>
<keyword evidence="2" id="KW-1133">Transmembrane helix</keyword>
<dbReference type="InterPro" id="IPR052079">
    <property type="entry name" value="E3_ligase/Copine_domain"/>
</dbReference>
<feature type="region of interest" description="Disordered" evidence="1">
    <location>
        <begin position="118"/>
        <end position="147"/>
    </location>
</feature>
<protein>
    <submittedName>
        <fullName evidence="5">Potassium transporter 13</fullName>
    </submittedName>
</protein>
<evidence type="ECO:0000313" key="5">
    <source>
        <dbReference type="EMBL" id="KAE8655812.1"/>
    </source>
</evidence>
<feature type="domain" description="Copine C-terminal" evidence="4">
    <location>
        <begin position="175"/>
        <end position="314"/>
    </location>
</feature>
<organism evidence="5 6">
    <name type="scientific">Hibiscus syriacus</name>
    <name type="common">Rose of Sharon</name>
    <dbReference type="NCBI Taxonomy" id="106335"/>
    <lineage>
        <taxon>Eukaryota</taxon>
        <taxon>Viridiplantae</taxon>
        <taxon>Streptophyta</taxon>
        <taxon>Embryophyta</taxon>
        <taxon>Tracheophyta</taxon>
        <taxon>Spermatophyta</taxon>
        <taxon>Magnoliopsida</taxon>
        <taxon>eudicotyledons</taxon>
        <taxon>Gunneridae</taxon>
        <taxon>Pentapetalae</taxon>
        <taxon>rosids</taxon>
        <taxon>malvids</taxon>
        <taxon>Malvales</taxon>
        <taxon>Malvaceae</taxon>
        <taxon>Malvoideae</taxon>
        <taxon>Hibiscus</taxon>
    </lineage>
</organism>
<dbReference type="EMBL" id="VEPZ02001775">
    <property type="protein sequence ID" value="KAE8655812.1"/>
    <property type="molecule type" value="Genomic_DNA"/>
</dbReference>
<feature type="domain" description="K+ potassium transporter integral membrane" evidence="3">
    <location>
        <begin position="423"/>
        <end position="567"/>
    </location>
</feature>
<keyword evidence="2" id="KW-0812">Transmembrane</keyword>
<dbReference type="InterPro" id="IPR053951">
    <property type="entry name" value="K_trans_N"/>
</dbReference>
<feature type="region of interest" description="Disordered" evidence="1">
    <location>
        <begin position="319"/>
        <end position="340"/>
    </location>
</feature>
<name>A0A6A2WCD3_HIBSY</name>
<dbReference type="GO" id="GO:0016567">
    <property type="term" value="P:protein ubiquitination"/>
    <property type="evidence" value="ECO:0007669"/>
    <property type="project" value="TreeGrafter"/>
</dbReference>
<evidence type="ECO:0000259" key="4">
    <source>
        <dbReference type="Pfam" id="PF07002"/>
    </source>
</evidence>
<evidence type="ECO:0000256" key="2">
    <source>
        <dbReference type="SAM" id="Phobius"/>
    </source>
</evidence>
<dbReference type="Pfam" id="PF02705">
    <property type="entry name" value="K_trans"/>
    <property type="match status" value="1"/>
</dbReference>
<dbReference type="GO" id="GO:0005634">
    <property type="term" value="C:nucleus"/>
    <property type="evidence" value="ECO:0007669"/>
    <property type="project" value="TreeGrafter"/>
</dbReference>
<comment type="caution">
    <text evidence="5">The sequence shown here is derived from an EMBL/GenBank/DDBJ whole genome shotgun (WGS) entry which is preliminary data.</text>
</comment>
<dbReference type="PANTHER" id="PTHR45751">
    <property type="entry name" value="COPINE FAMILY PROTEIN 1"/>
    <property type="match status" value="1"/>
</dbReference>
<dbReference type="InterPro" id="IPR036465">
    <property type="entry name" value="vWFA_dom_sf"/>
</dbReference>
<dbReference type="InterPro" id="IPR010734">
    <property type="entry name" value="Copine_C"/>
</dbReference>
<evidence type="ECO:0000259" key="3">
    <source>
        <dbReference type="Pfam" id="PF02705"/>
    </source>
</evidence>
<dbReference type="Pfam" id="PF07002">
    <property type="entry name" value="Copine"/>
    <property type="match status" value="1"/>
</dbReference>
<feature type="transmembrane region" description="Helical" evidence="2">
    <location>
        <begin position="57"/>
        <end position="76"/>
    </location>
</feature>
<dbReference type="GO" id="GO:0004842">
    <property type="term" value="F:ubiquitin-protein transferase activity"/>
    <property type="evidence" value="ECO:0007669"/>
    <property type="project" value="TreeGrafter"/>
</dbReference>
<keyword evidence="2" id="KW-0472">Membrane</keyword>
<accession>A0A6A2WCD3</accession>
<proteinExistence type="predicted"/>
<sequence>MLLRNLMWTLEGAPLEIRLPMWCHVNISTGRRASGNAPSVHLSKGAFQMTRLIRKDATLVFLYLTCSFLFWLAIFGGRKRHLFGTRNFLGYPQTSYGLESRTYAPQYSYASRQYYPPSKPRPQYYPPPQPEPQYYMPSQDRGSDKKRLQRRYSRIADNYNSLDQVTEALANAGLESSNLIVGIDFTKSNEWTASTHDQDVFSFYPDEIFCNGFEEDLSHYKELVPHLRLAGPTSFAPIIEMAMTIVEKSSGQYHVLVIIADGQVTRSVDTQRGQLSPQEQKTVDAIVQASKLPLSIVLVGVGDGPWDMMEFDDNIPVRAGGGSSSDRGGGGEIRRAVGSGSMDSLESRWVFPGEDEYEIEDEEDNTDVSYGAGVDFEDEDSSVQSLIRTKPRVDSFDAEALEVHGAYRSNYEDFGIGRIIIHAFHTLGVVFGDVGTSPLYTFSVMFSKAPINEDEDVIGELSLVLYNLLVIPLVKYVLIILWANDDGEDTRISGFMLKVLSPELERSLKIKERLESPLTLNKLLLMLVLAGTSMVIADRVVTPAMSVMSSVGGQRLELVQLNKVTVIPCCYQLYKTLLLC</sequence>
<dbReference type="PANTHER" id="PTHR45751:SF29">
    <property type="entry name" value="E3 UBIQUITIN-PROTEIN LIGASE RGLG2"/>
    <property type="match status" value="1"/>
</dbReference>
<evidence type="ECO:0000313" key="6">
    <source>
        <dbReference type="Proteomes" id="UP000436088"/>
    </source>
</evidence>
<feature type="compositionally biased region" description="Gly residues" evidence="1">
    <location>
        <begin position="319"/>
        <end position="331"/>
    </location>
</feature>
<dbReference type="AlphaFoldDB" id="A0A6A2WCD3"/>
<reference evidence="5" key="1">
    <citation type="submission" date="2019-09" db="EMBL/GenBank/DDBJ databases">
        <title>Draft genome information of white flower Hibiscus syriacus.</title>
        <authorList>
            <person name="Kim Y.-M."/>
        </authorList>
    </citation>
    <scope>NUCLEOTIDE SEQUENCE [LARGE SCALE GENOMIC DNA]</scope>
    <source>
        <strain evidence="5">YM2019G1</strain>
    </source>
</reference>
<gene>
    <name evidence="5" type="ORF">F3Y22_tig00117017pilonHSYRG00443</name>
</gene>
<evidence type="ECO:0000256" key="1">
    <source>
        <dbReference type="SAM" id="MobiDB-lite"/>
    </source>
</evidence>
<dbReference type="Proteomes" id="UP000436088">
    <property type="component" value="Unassembled WGS sequence"/>
</dbReference>
<dbReference type="SUPFAM" id="SSF53300">
    <property type="entry name" value="vWA-like"/>
    <property type="match status" value="1"/>
</dbReference>
<keyword evidence="6" id="KW-1185">Reference proteome</keyword>